<dbReference type="Proteomes" id="UP000596661">
    <property type="component" value="Unassembled WGS sequence"/>
</dbReference>
<evidence type="ECO:0000256" key="1">
    <source>
        <dbReference type="SAM" id="MobiDB-lite"/>
    </source>
</evidence>
<feature type="region of interest" description="Disordered" evidence="1">
    <location>
        <begin position="1"/>
        <end position="38"/>
    </location>
</feature>
<evidence type="ECO:0000313" key="3">
    <source>
        <dbReference type="Proteomes" id="UP000596661"/>
    </source>
</evidence>
<name>A0A803QRL8_CANSA</name>
<accession>A0A803QRL8</accession>
<dbReference type="EnsemblPlants" id="evm.model.ctgX132.1">
    <property type="protein sequence ID" value="cds.evm.model.ctgX132.1"/>
    <property type="gene ID" value="evm.TU.ctgX132.1"/>
</dbReference>
<feature type="compositionally biased region" description="Polar residues" evidence="1">
    <location>
        <begin position="19"/>
        <end position="31"/>
    </location>
</feature>
<evidence type="ECO:0000313" key="2">
    <source>
        <dbReference type="EnsemblPlants" id="cds.evm.model.ctgX132.1"/>
    </source>
</evidence>
<dbReference type="Gramene" id="evm.model.ctgX132.1">
    <property type="protein sequence ID" value="cds.evm.model.ctgX132.1"/>
    <property type="gene ID" value="evm.TU.ctgX132.1"/>
</dbReference>
<dbReference type="AlphaFoldDB" id="A0A803QRL8"/>
<proteinExistence type="predicted"/>
<reference evidence="2" key="1">
    <citation type="submission" date="2021-03" db="UniProtKB">
        <authorList>
            <consortium name="EnsemblPlants"/>
        </authorList>
    </citation>
    <scope>IDENTIFICATION</scope>
</reference>
<organism evidence="2 3">
    <name type="scientific">Cannabis sativa</name>
    <name type="common">Hemp</name>
    <name type="synonym">Marijuana</name>
    <dbReference type="NCBI Taxonomy" id="3483"/>
    <lineage>
        <taxon>Eukaryota</taxon>
        <taxon>Viridiplantae</taxon>
        <taxon>Streptophyta</taxon>
        <taxon>Embryophyta</taxon>
        <taxon>Tracheophyta</taxon>
        <taxon>Spermatophyta</taxon>
        <taxon>Magnoliopsida</taxon>
        <taxon>eudicotyledons</taxon>
        <taxon>Gunneridae</taxon>
        <taxon>Pentapetalae</taxon>
        <taxon>rosids</taxon>
        <taxon>fabids</taxon>
        <taxon>Rosales</taxon>
        <taxon>Cannabaceae</taxon>
        <taxon>Cannabis</taxon>
    </lineage>
</organism>
<keyword evidence="3" id="KW-1185">Reference proteome</keyword>
<sequence length="107" mass="12068">MERSGNQAEPHYMGRFGSKNPSTSRRSNMKNASGLKPEEAHYETHVDMVVEHYLARIQIMVKVASSMIEQRGNFISPSRVGLRCNGSKVSVREDFRIIFTPTPIGQT</sequence>
<protein>
    <submittedName>
        <fullName evidence="2">Uncharacterized protein</fullName>
    </submittedName>
</protein>